<dbReference type="GO" id="GO:0016757">
    <property type="term" value="F:glycosyltransferase activity"/>
    <property type="evidence" value="ECO:0007669"/>
    <property type="project" value="UniProtKB-KW"/>
</dbReference>
<reference evidence="8" key="1">
    <citation type="submission" date="2022-08" db="EMBL/GenBank/DDBJ databases">
        <title>Genomic Encyclopedia of Type Strains, Phase V (KMG-V): Genome sequencing to study the core and pangenomes of soil and plant-associated prokaryotes.</title>
        <authorList>
            <person name="Whitman W."/>
        </authorList>
    </citation>
    <scope>NUCLEOTIDE SEQUENCE</scope>
    <source>
        <strain evidence="8">SP3049</strain>
    </source>
</reference>
<dbReference type="RefSeq" id="WP_259124584.1">
    <property type="nucleotide sequence ID" value="NZ_JANUAE010000019.1"/>
</dbReference>
<evidence type="ECO:0000256" key="6">
    <source>
        <dbReference type="SAM" id="MobiDB-lite"/>
    </source>
</evidence>
<dbReference type="AlphaFoldDB" id="A0A9X2QEV9"/>
<sequence length="337" mass="38730">MRPTASVVIRCYNEEEHIGRLLSGIMEQTLAEEVEIIVVDSGSTDATVPIASQFPTQIVNIDPEEFSFGRALNIGCAEASGEFVVAASAHVYPVYSDWLERLLAPFEDPEVALSYGKQRGNEVTKYSEHQIFAKWFPDTSDYDQNHPFCNNANAAIRRVLWEEMPYNEGLTGLEDLDWAKRAMQRGYKIAYAADAPIIHVHDETPSDIFNRYRREAIALKRIMPRETFGLWDFVRLFVSNAWNDGAKAWDDGLLREKLPEILTFRFMQFWGTYKGFRQQGEVPSKLRRRFYYPNRDVGGKSASFGSREAPQMDSPAERRKRQIDYGSVQREEVDPYV</sequence>
<evidence type="ECO:0000256" key="3">
    <source>
        <dbReference type="ARBA" id="ARBA00022676"/>
    </source>
</evidence>
<feature type="domain" description="Glycosyltransferase 2-like" evidence="7">
    <location>
        <begin position="6"/>
        <end position="159"/>
    </location>
</feature>
<comment type="similarity">
    <text evidence="2">Belongs to the glycosyltransferase 2 family.</text>
</comment>
<comment type="cofactor">
    <cofactor evidence="1">
        <name>Mg(2+)</name>
        <dbReference type="ChEBI" id="CHEBI:18420"/>
    </cofactor>
</comment>
<evidence type="ECO:0000313" key="8">
    <source>
        <dbReference type="EMBL" id="MCS3711877.1"/>
    </source>
</evidence>
<name>A0A9X2QEV9_9BACT</name>
<evidence type="ECO:0000256" key="1">
    <source>
        <dbReference type="ARBA" id="ARBA00001946"/>
    </source>
</evidence>
<organism evidence="8 9">
    <name type="scientific">Salinibacter ruber</name>
    <dbReference type="NCBI Taxonomy" id="146919"/>
    <lineage>
        <taxon>Bacteria</taxon>
        <taxon>Pseudomonadati</taxon>
        <taxon>Rhodothermota</taxon>
        <taxon>Rhodothermia</taxon>
        <taxon>Rhodothermales</taxon>
        <taxon>Salinibacteraceae</taxon>
        <taxon>Salinibacter</taxon>
    </lineage>
</organism>
<evidence type="ECO:0000256" key="2">
    <source>
        <dbReference type="ARBA" id="ARBA00006739"/>
    </source>
</evidence>
<keyword evidence="4" id="KW-0808">Transferase</keyword>
<accession>A0A9X2QEV9</accession>
<evidence type="ECO:0000259" key="7">
    <source>
        <dbReference type="Pfam" id="PF00535"/>
    </source>
</evidence>
<keyword evidence="5" id="KW-0460">Magnesium</keyword>
<evidence type="ECO:0000313" key="9">
    <source>
        <dbReference type="Proteomes" id="UP001155057"/>
    </source>
</evidence>
<dbReference type="Pfam" id="PF00535">
    <property type="entry name" value="Glycos_transf_2"/>
    <property type="match status" value="1"/>
</dbReference>
<dbReference type="InterPro" id="IPR050256">
    <property type="entry name" value="Glycosyltransferase_2"/>
</dbReference>
<dbReference type="EMBL" id="JANUAE010000019">
    <property type="protein sequence ID" value="MCS3711877.1"/>
    <property type="molecule type" value="Genomic_DNA"/>
</dbReference>
<dbReference type="Proteomes" id="UP001155057">
    <property type="component" value="Unassembled WGS sequence"/>
</dbReference>
<dbReference type="InterPro" id="IPR001173">
    <property type="entry name" value="Glyco_trans_2-like"/>
</dbReference>
<protein>
    <submittedName>
        <fullName evidence="8">Glycosyltransferase involved in cell wall biosynthesis</fullName>
    </submittedName>
</protein>
<proteinExistence type="inferred from homology"/>
<dbReference type="PANTHER" id="PTHR48090">
    <property type="entry name" value="UNDECAPRENYL-PHOSPHATE 4-DEOXY-4-FORMAMIDO-L-ARABINOSE TRANSFERASE-RELATED"/>
    <property type="match status" value="1"/>
</dbReference>
<gene>
    <name evidence="8" type="ORF">GGP61_003512</name>
</gene>
<dbReference type="SUPFAM" id="SSF53448">
    <property type="entry name" value="Nucleotide-diphospho-sugar transferases"/>
    <property type="match status" value="1"/>
</dbReference>
<dbReference type="PANTHER" id="PTHR48090:SF10">
    <property type="entry name" value="GLUCOSYL-3-PHOSPHOGLYCERATE SYNTHASE"/>
    <property type="match status" value="1"/>
</dbReference>
<dbReference type="InterPro" id="IPR029044">
    <property type="entry name" value="Nucleotide-diphossugar_trans"/>
</dbReference>
<comment type="caution">
    <text evidence="8">The sequence shown here is derived from an EMBL/GenBank/DDBJ whole genome shotgun (WGS) entry which is preliminary data.</text>
</comment>
<evidence type="ECO:0000256" key="5">
    <source>
        <dbReference type="ARBA" id="ARBA00022842"/>
    </source>
</evidence>
<feature type="region of interest" description="Disordered" evidence="6">
    <location>
        <begin position="296"/>
        <end position="337"/>
    </location>
</feature>
<dbReference type="Gene3D" id="3.90.550.10">
    <property type="entry name" value="Spore Coat Polysaccharide Biosynthesis Protein SpsA, Chain A"/>
    <property type="match status" value="1"/>
</dbReference>
<evidence type="ECO:0000256" key="4">
    <source>
        <dbReference type="ARBA" id="ARBA00022679"/>
    </source>
</evidence>
<keyword evidence="3" id="KW-0328">Glycosyltransferase</keyword>